<evidence type="ECO:0000313" key="4">
    <source>
        <dbReference type="Proteomes" id="UP000244093"/>
    </source>
</evidence>
<dbReference type="AlphaFoldDB" id="A0A2R7YA19"/>
<dbReference type="InterPro" id="IPR003767">
    <property type="entry name" value="Malate/L-lactate_DH-like"/>
</dbReference>
<gene>
    <name evidence="3" type="ORF">B7O98_01875</name>
</gene>
<keyword evidence="2" id="KW-0560">Oxidoreductase</keyword>
<comment type="caution">
    <text evidence="3">The sequence shown here is derived from an EMBL/GenBank/DDBJ whole genome shotgun (WGS) entry which is preliminary data.</text>
</comment>
<evidence type="ECO:0000313" key="3">
    <source>
        <dbReference type="EMBL" id="PUA33702.1"/>
    </source>
</evidence>
<name>A0A2R7YA19_9CREN</name>
<dbReference type="PANTHER" id="PTHR11091">
    <property type="entry name" value="OXIDOREDUCTASE-RELATED"/>
    <property type="match status" value="1"/>
</dbReference>
<protein>
    <submittedName>
        <fullName evidence="3">Malate dehydrogenase</fullName>
    </submittedName>
</protein>
<dbReference type="Proteomes" id="UP000244093">
    <property type="component" value="Unassembled WGS sequence"/>
</dbReference>
<comment type="similarity">
    <text evidence="1">Belongs to the LDH2/MDH2 oxidoreductase family.</text>
</comment>
<dbReference type="SUPFAM" id="SSF89733">
    <property type="entry name" value="L-sulfolactate dehydrogenase-like"/>
    <property type="match status" value="1"/>
</dbReference>
<proteinExistence type="inferred from homology"/>
<dbReference type="PANTHER" id="PTHR11091:SF0">
    <property type="entry name" value="MALATE DEHYDROGENASE"/>
    <property type="match status" value="1"/>
</dbReference>
<dbReference type="InterPro" id="IPR036111">
    <property type="entry name" value="Mal/L-sulfo/L-lacto_DH-like_sf"/>
</dbReference>
<dbReference type="InterPro" id="IPR043143">
    <property type="entry name" value="Mal/L-sulf/L-lact_DH-like_NADP"/>
</dbReference>
<accession>A0A2R7YA19</accession>
<dbReference type="Pfam" id="PF02615">
    <property type="entry name" value="Ldh_2"/>
    <property type="match status" value="1"/>
</dbReference>
<reference evidence="3 4" key="1">
    <citation type="journal article" date="2018" name="Syst. Appl. Microbiol.">
        <title>A new symbiotic nanoarchaeote (Candidatus Nanoclepta minutus) and its host (Zestosphaera tikiterensis gen. nov., sp. nov.) from a New Zealand hot spring.</title>
        <authorList>
            <person name="St John E."/>
            <person name="Liu Y."/>
            <person name="Podar M."/>
            <person name="Stott M.B."/>
            <person name="Meneghin J."/>
            <person name="Chen Z."/>
            <person name="Lagutin K."/>
            <person name="Mitchell K."/>
            <person name="Reysenbach A.L."/>
        </authorList>
    </citation>
    <scope>NUCLEOTIDE SEQUENCE [LARGE SCALE GENOMIC DNA]</scope>
    <source>
        <strain evidence="3">NZ3</strain>
    </source>
</reference>
<dbReference type="Gene3D" id="1.10.1530.10">
    <property type="match status" value="1"/>
</dbReference>
<dbReference type="EMBL" id="NBVN01000002">
    <property type="protein sequence ID" value="PUA33702.1"/>
    <property type="molecule type" value="Genomic_DNA"/>
</dbReference>
<dbReference type="GO" id="GO:0016491">
    <property type="term" value="F:oxidoreductase activity"/>
    <property type="evidence" value="ECO:0007669"/>
    <property type="project" value="UniProtKB-KW"/>
</dbReference>
<dbReference type="InterPro" id="IPR043144">
    <property type="entry name" value="Mal/L-sulf/L-lact_DH-like_ah"/>
</dbReference>
<dbReference type="Gene3D" id="3.30.1370.60">
    <property type="entry name" value="Hypothetical oxidoreductase yiak, domain 2"/>
    <property type="match status" value="1"/>
</dbReference>
<evidence type="ECO:0000256" key="1">
    <source>
        <dbReference type="ARBA" id="ARBA00006056"/>
    </source>
</evidence>
<evidence type="ECO:0000256" key="2">
    <source>
        <dbReference type="ARBA" id="ARBA00023002"/>
    </source>
</evidence>
<sequence>MFEKEVLVDPKEYVRIDHKLLRFWVTEIFVSLGLRSEDAEVISDVLVTADLMGISSHGVQRVKRYVDGIKVGAVNPKPEIKVVERGATALVDGDNGLGHPTSVKAMALAIAKAESYGIGISLVRRSHHFGIAGYYALKAVDKGFIGVSMTNSEALVSYVNSLGRFLGTNPLAVAVPTPTPPPILFDAATSIVPVGKVEIYAKLGREIPEGWVIDSEGNYLKGNASEVLKAIKNHRASILPLGGLGEEFGGHKGSGLSLVIDIISGILSGAAWGPHVGYTTVKEANVGHAFIALNIEFFMDKNTFYERISKYIKEIKELKKHPKAYKVWIPGEKSWLTMETRKKLGIPIHKNVLKELIEISKEQHLEIPLSLDL</sequence>
<organism evidence="3 4">
    <name type="scientific">Zestosphaera tikiterensis</name>
    <dbReference type="NCBI Taxonomy" id="1973259"/>
    <lineage>
        <taxon>Archaea</taxon>
        <taxon>Thermoproteota</taxon>
        <taxon>Thermoprotei</taxon>
        <taxon>Desulfurococcales</taxon>
        <taxon>Desulfurococcaceae</taxon>
        <taxon>Zestosphaera</taxon>
    </lineage>
</organism>